<dbReference type="PANTHER" id="PTHR36153:SF1">
    <property type="entry name" value="TYPE VI SECRETION SYSTEM COMPONENT TSSM1"/>
    <property type="match status" value="1"/>
</dbReference>
<gene>
    <name evidence="3" type="ORF">WQQ_29330</name>
</gene>
<dbReference type="EMBL" id="AKGD01000002">
    <property type="protein sequence ID" value="EIT69351.1"/>
    <property type="molecule type" value="Genomic_DNA"/>
</dbReference>
<feature type="transmembrane region" description="Helical" evidence="1">
    <location>
        <begin position="419"/>
        <end position="441"/>
    </location>
</feature>
<dbReference type="STRING" id="1172194.WQQ_29330"/>
<dbReference type="InterPro" id="IPR053156">
    <property type="entry name" value="T6SS_TssM-like"/>
</dbReference>
<evidence type="ECO:0000259" key="2">
    <source>
        <dbReference type="Pfam" id="PF14331"/>
    </source>
</evidence>
<dbReference type="PANTHER" id="PTHR36153">
    <property type="entry name" value="INNER MEMBRANE PROTEIN-RELATED"/>
    <property type="match status" value="1"/>
</dbReference>
<feature type="domain" description="Type VI secretion system component TssM1 N-terminal" evidence="2">
    <location>
        <begin position="198"/>
        <end position="380"/>
    </location>
</feature>
<dbReference type="OrthoDB" id="9758229at2"/>
<comment type="caution">
    <text evidence="3">The sequence shown here is derived from an EMBL/GenBank/DDBJ whole genome shotgun (WGS) entry which is preliminary data.</text>
</comment>
<reference evidence="3 4" key="1">
    <citation type="journal article" date="2012" name="J. Bacteriol.">
        <title>Genome Sequence of n-Alkane-Degrading Hydrocarboniphaga effusa Strain AP103T (ATCC BAA-332T).</title>
        <authorList>
            <person name="Chang H.K."/>
            <person name="Zylstra G.J."/>
            <person name="Chae J.C."/>
        </authorList>
    </citation>
    <scope>NUCLEOTIDE SEQUENCE [LARGE SCALE GENOMIC DNA]</scope>
    <source>
        <strain evidence="3 4">AP103</strain>
    </source>
</reference>
<feature type="transmembrane region" description="Helical" evidence="1">
    <location>
        <begin position="53"/>
        <end position="74"/>
    </location>
</feature>
<proteinExistence type="predicted"/>
<accession>I8I061</accession>
<dbReference type="RefSeq" id="WP_007185874.1">
    <property type="nucleotide sequence ID" value="NZ_AKGD01000002.1"/>
</dbReference>
<keyword evidence="1" id="KW-0472">Membrane</keyword>
<dbReference type="PATRIC" id="fig|1172194.4.peg.2841"/>
<dbReference type="InterPro" id="IPR025743">
    <property type="entry name" value="TssM1_N"/>
</dbReference>
<name>I8I061_9GAMM</name>
<protein>
    <recommendedName>
        <fullName evidence="2">Type VI secretion system component TssM1 N-terminal domain-containing protein</fullName>
    </recommendedName>
</protein>
<evidence type="ECO:0000313" key="3">
    <source>
        <dbReference type="EMBL" id="EIT69351.1"/>
    </source>
</evidence>
<feature type="transmembrane region" description="Helical" evidence="1">
    <location>
        <begin position="25"/>
        <end position="47"/>
    </location>
</feature>
<organism evidence="3 4">
    <name type="scientific">Hydrocarboniphaga effusa AP103</name>
    <dbReference type="NCBI Taxonomy" id="1172194"/>
    <lineage>
        <taxon>Bacteria</taxon>
        <taxon>Pseudomonadati</taxon>
        <taxon>Pseudomonadota</taxon>
        <taxon>Gammaproteobacteria</taxon>
        <taxon>Nevskiales</taxon>
        <taxon>Nevskiaceae</taxon>
        <taxon>Hydrocarboniphaga</taxon>
    </lineage>
</organism>
<sequence length="1185" mass="130222">MNLFDRYANLFARVPGLAKALPRRIVAAVVALLAIVLTIWLLATLIPLLPARFWQLVGLCLVALGVLWWFTLGAKRFSRAGLSKKRIGDLGPGNPDDEREPLARMSQAINEARNTILRSPQIESGKDPIYRVPWLLFVGDSASDVAGLLKAANTVSPFPPPTQPEGDPKQVWRWWFFKSLIAIEMHARVVCDPSARLERGLWYQALMQLAAKRERLPLNGIVLCVSARSLLGPADELKALSLRLRRLVDEAMEHLQANMPVYVVVTGLEALTGYASFRAALPKEAFDQALGHRLPETEVISAQTSTRLDEILQPILDRLHALRLSALRSQPTPQTRRDVFEFIEQLRRMQFGLGNLVTLLLEDNPFQRTPRWRGLYFTGAGSGDHAGGAFVADLFTRFLPTDQPLATPSLRGNSARLSIAAFGVLAMLGLSASISLGFSAAHRDDVRLQAQLGTACDGLAGDGARGSRIAALASCGRSIQQLQVAADQALLGFGIRRSDNDLATLKQAVVDGVSNLILAPYDQAIEADLAAGRVGFDHVLAISQRLRMLADCRRRTDDCLQRELPHNVAFDPASRLFAPFASSDDNVRTDRENSAALLSTYLGYLRWQKRDVLNAEDKRLKALLARIMTAYTPRPEDIERWSAARGDGLRLTRFWLPEDRVVGVDDASLPMISGAYTLDVYQGVLAPMIATVDSALPEKKSVLADLRRNYFAAYFRSWAAFQARFGEGLKLWQGQYDRLVAVAATHQNPYPFFFAGAQRDLFGLPLDLPIKLRWSIAWAQIRSNWLGALKPLWRFIVDAARGAGPDAIDPPPWLLAMKDTEVRVLRKQAPALARGYLRLQAEGGGQDIYQIAADIFKAQGAPTQPPAAEYAQMLAAVEKPDERYSAQFRNADLAAWSVVQGQARLLLFLTVYRAGQFVQAKWRETVAQPLQNASPQELASLLYGEQGKLTRFVADWLKPFLSERDNAPIKVAGVSMPLSTGFQAALMQQRSAAAVPGAGKPFLAAGLQFTDASRFGSYNEGGQGTTIEVQCQDRTFSASTRSESLADARVAVMWSPDSCLEARLRIALPDPAEVEAGVAATGFDPTAAPVAPASSNAPTRLIKVYPGGDGLIALASDFAEGQKRFRLSDFESAYTPSQWNELLPRLRALGTREVQVYLDVQLSDEMKRYLASRSAPTALPPNILN</sequence>
<keyword evidence="4" id="KW-1185">Reference proteome</keyword>
<keyword evidence="1" id="KW-1133">Transmembrane helix</keyword>
<dbReference type="Pfam" id="PF14331">
    <property type="entry name" value="IcmF-related_N"/>
    <property type="match status" value="1"/>
</dbReference>
<evidence type="ECO:0000256" key="1">
    <source>
        <dbReference type="SAM" id="Phobius"/>
    </source>
</evidence>
<evidence type="ECO:0000313" key="4">
    <source>
        <dbReference type="Proteomes" id="UP000003704"/>
    </source>
</evidence>
<dbReference type="Proteomes" id="UP000003704">
    <property type="component" value="Unassembled WGS sequence"/>
</dbReference>
<dbReference type="AlphaFoldDB" id="I8I061"/>
<keyword evidence="1" id="KW-0812">Transmembrane</keyword>